<keyword evidence="2" id="KW-1185">Reference proteome</keyword>
<evidence type="ECO:0000313" key="1">
    <source>
        <dbReference type="EnsemblMetazoa" id="GPPI044184-PA"/>
    </source>
</evidence>
<organism evidence="1 2">
    <name type="scientific">Glossina palpalis gambiensis</name>
    <dbReference type="NCBI Taxonomy" id="67801"/>
    <lineage>
        <taxon>Eukaryota</taxon>
        <taxon>Metazoa</taxon>
        <taxon>Ecdysozoa</taxon>
        <taxon>Arthropoda</taxon>
        <taxon>Hexapoda</taxon>
        <taxon>Insecta</taxon>
        <taxon>Pterygota</taxon>
        <taxon>Neoptera</taxon>
        <taxon>Endopterygota</taxon>
        <taxon>Diptera</taxon>
        <taxon>Brachycera</taxon>
        <taxon>Muscomorpha</taxon>
        <taxon>Hippoboscoidea</taxon>
        <taxon>Glossinidae</taxon>
        <taxon>Glossina</taxon>
    </lineage>
</organism>
<dbReference type="VEuPathDB" id="VectorBase:GPPI044184"/>
<accession>A0A1B0BYE4</accession>
<name>A0A1B0BYE4_9MUSC</name>
<dbReference type="Proteomes" id="UP000092460">
    <property type="component" value="Unassembled WGS sequence"/>
</dbReference>
<proteinExistence type="predicted"/>
<dbReference type="AlphaFoldDB" id="A0A1B0BYE4"/>
<evidence type="ECO:0000313" key="2">
    <source>
        <dbReference type="Proteomes" id="UP000092460"/>
    </source>
</evidence>
<reference evidence="2" key="1">
    <citation type="submission" date="2015-01" db="EMBL/GenBank/DDBJ databases">
        <authorList>
            <person name="Aksoy S."/>
            <person name="Warren W."/>
            <person name="Wilson R.K."/>
        </authorList>
    </citation>
    <scope>NUCLEOTIDE SEQUENCE [LARGE SCALE GENOMIC DNA]</scope>
    <source>
        <strain evidence="2">IAEA</strain>
    </source>
</reference>
<dbReference type="EMBL" id="JXJN01022589">
    <property type="status" value="NOT_ANNOTATED_CDS"/>
    <property type="molecule type" value="Genomic_DNA"/>
</dbReference>
<dbReference type="EnsemblMetazoa" id="GPPI044184-RA">
    <property type="protein sequence ID" value="GPPI044184-PA"/>
    <property type="gene ID" value="GPPI044184"/>
</dbReference>
<reference evidence="1" key="2">
    <citation type="submission" date="2020-05" db="UniProtKB">
        <authorList>
            <consortium name="EnsemblMetazoa"/>
        </authorList>
    </citation>
    <scope>IDENTIFICATION</scope>
    <source>
        <strain evidence="1">IAEA</strain>
    </source>
</reference>
<protein>
    <submittedName>
        <fullName evidence="1">Uncharacterized protein</fullName>
    </submittedName>
</protein>
<sequence>MLHQNPHSNNALHVYQESILFLQSLQTNSSGDIYLQPVTSVSAGSGTAFAGVTRAYQLAYFHAILERNARRKLATIYAMIPLRLKKF</sequence>
<dbReference type="STRING" id="67801.A0A1B0BYE4"/>